<dbReference type="SUPFAM" id="SSF51735">
    <property type="entry name" value="NAD(P)-binding Rossmann-fold domains"/>
    <property type="match status" value="1"/>
</dbReference>
<dbReference type="RefSeq" id="WP_131981837.1">
    <property type="nucleotide sequence ID" value="NZ_SMKL01000017.1"/>
</dbReference>
<keyword evidence="3" id="KW-1185">Reference proteome</keyword>
<dbReference type="Proteomes" id="UP000295621">
    <property type="component" value="Unassembled WGS sequence"/>
</dbReference>
<sequence>MRVAVTGATGNLGSSIVPMLAGADGVTEVVAIARRRPERLPARATFAVADIARGDPGPALAGSDALVHLAWAFQPTHDPLRTWDVNVRGGIATFEAAARAGVRTLVYVSSVGAYSPGAGRQVDETWPTHSLPTAAYGREKAYLERYLDAFELRHPDVRVVRLRPCFVFQRPAASEQARIFAGPLLPRTLLRPGRLPVVPVPARLRFQAVHADDVADAVRRVVTGEARGAYNLATDDVIDVAALGEVLGTRTVAVPESVTVLATEAAWRLRLVPADHELLRLLLSLPTLDSGRARRELGWQPVRTGRQALREALVGMAEGAGGSTPPLHSGR</sequence>
<dbReference type="Pfam" id="PF01370">
    <property type="entry name" value="Epimerase"/>
    <property type="match status" value="1"/>
</dbReference>
<dbReference type="OrthoDB" id="3338687at2"/>
<dbReference type="InterPro" id="IPR036291">
    <property type="entry name" value="NAD(P)-bd_dom_sf"/>
</dbReference>
<dbReference type="GO" id="GO:0004029">
    <property type="term" value="F:aldehyde dehydrogenase (NAD+) activity"/>
    <property type="evidence" value="ECO:0007669"/>
    <property type="project" value="TreeGrafter"/>
</dbReference>
<dbReference type="EMBL" id="SMKL01000017">
    <property type="protein sequence ID" value="TDC52149.1"/>
    <property type="molecule type" value="Genomic_DNA"/>
</dbReference>
<dbReference type="PANTHER" id="PTHR48079">
    <property type="entry name" value="PROTEIN YEEZ"/>
    <property type="match status" value="1"/>
</dbReference>
<evidence type="ECO:0000313" key="3">
    <source>
        <dbReference type="Proteomes" id="UP000295621"/>
    </source>
</evidence>
<dbReference type="AlphaFoldDB" id="A0A4R4RSA7"/>
<protein>
    <submittedName>
        <fullName evidence="2">NAD-dependent epimerase/dehydratase family protein</fullName>
    </submittedName>
</protein>
<feature type="domain" description="NAD-dependent epimerase/dehydratase" evidence="1">
    <location>
        <begin position="3"/>
        <end position="232"/>
    </location>
</feature>
<dbReference type="PANTHER" id="PTHR48079:SF6">
    <property type="entry name" value="NAD(P)-BINDING DOMAIN-CONTAINING PROTEIN-RELATED"/>
    <property type="match status" value="1"/>
</dbReference>
<dbReference type="GO" id="GO:0005737">
    <property type="term" value="C:cytoplasm"/>
    <property type="evidence" value="ECO:0007669"/>
    <property type="project" value="TreeGrafter"/>
</dbReference>
<evidence type="ECO:0000313" key="2">
    <source>
        <dbReference type="EMBL" id="TDC52149.1"/>
    </source>
</evidence>
<reference evidence="2 3" key="1">
    <citation type="submission" date="2019-02" db="EMBL/GenBank/DDBJ databases">
        <title>Draft genome sequences of novel Actinobacteria.</title>
        <authorList>
            <person name="Sahin N."/>
            <person name="Ay H."/>
            <person name="Saygin H."/>
        </authorList>
    </citation>
    <scope>NUCLEOTIDE SEQUENCE [LARGE SCALE GENOMIC DNA]</scope>
    <source>
        <strain evidence="2 3">KC603</strain>
    </source>
</reference>
<dbReference type="InterPro" id="IPR001509">
    <property type="entry name" value="Epimerase_deHydtase"/>
</dbReference>
<comment type="caution">
    <text evidence="2">The sequence shown here is derived from an EMBL/GenBank/DDBJ whole genome shotgun (WGS) entry which is preliminary data.</text>
</comment>
<dbReference type="Gene3D" id="3.40.50.720">
    <property type="entry name" value="NAD(P)-binding Rossmann-like Domain"/>
    <property type="match status" value="1"/>
</dbReference>
<name>A0A4R4RSA7_9ACTN</name>
<evidence type="ECO:0000259" key="1">
    <source>
        <dbReference type="Pfam" id="PF01370"/>
    </source>
</evidence>
<accession>A0A4R4RSA7</accession>
<proteinExistence type="predicted"/>
<dbReference type="InterPro" id="IPR051783">
    <property type="entry name" value="NAD(P)-dependent_oxidoreduct"/>
</dbReference>
<gene>
    <name evidence="2" type="ORF">E1212_09925</name>
</gene>
<organism evidence="2 3">
    <name type="scientific">Jiangella ureilytica</name>
    <dbReference type="NCBI Taxonomy" id="2530374"/>
    <lineage>
        <taxon>Bacteria</taxon>
        <taxon>Bacillati</taxon>
        <taxon>Actinomycetota</taxon>
        <taxon>Actinomycetes</taxon>
        <taxon>Jiangellales</taxon>
        <taxon>Jiangellaceae</taxon>
        <taxon>Jiangella</taxon>
    </lineage>
</organism>